<accession>G2RGF2</accession>
<dbReference type="Proteomes" id="UP000008181">
    <property type="component" value="Chromosome 6"/>
</dbReference>
<evidence type="ECO:0000259" key="1">
    <source>
        <dbReference type="Pfam" id="PF06985"/>
    </source>
</evidence>
<evidence type="ECO:0000313" key="3">
    <source>
        <dbReference type="Proteomes" id="UP000008181"/>
    </source>
</evidence>
<sequence length="783" mass="88866">MGWNSLQLLPFHRLVAHSASVENPEPSRYHTKPAMWEQQILRVVDVVLDLALDQLRAPTSKPDLLRTESNEHSQRQCKGCDGVCELLRWGEVQRRRDSAYQGCSPPRMIHNSYLELDLCARVSGCDTCRMFRRAFLLEQITGHGAESLEHPDNQWPIYAILNLRSFGDSALLLAVRSPDDTPFSATIHLSQKPRPRPQNPTRRLPGLRSDLEQLRQVIDDCRHNHGCSSRHRWSHRNPTWLLKILPGNCAQLVEGPQWPVDYVVLSYSWGDPATMPPAEWARIKGAGTKTIGGRPVPERLSPFLVWELPETMQDAIMLAASLGYSYIWIDNVCIPKGTNWDTEAALMHEVYGNAAFTLVASSSTKATDPLIHDRLAWTHRSKACKLRGLWLHHAPVSLDRVRFESPVSQRAWTLQEERLSPRILYWASQRWYWSCAERQVVEMDELQCTAPAADEPPQSCPQRFLELCHTGDEEQLHEEWLDIVEAYTRRDLVEPKDRFLALSGLAVRFYNAKAANGGAAITEDYLAGLWKDNFARHLAWAVTRAVDAGPNLQHIAPSWSWASLPLRVRTRARFPFQPSDHFKFIAVEHIETPCTDIHPGESKQPTATPENTAVDLITRGRAVELRGRGVKVVAVQGRFRRFISEDAREVAWEAIERRRGDRRSFDFGGFPGQHIYARHRADGRILARDAHCGEVVGQLDYMAPSRGGEDDKDAPPRRAPYLPEGAEKELVCLELGESAMLLLVQDRERAQPESYRRVGVAIGYGSTRKGFFYGCETKTIHLV</sequence>
<keyword evidence="3" id="KW-1185">Reference proteome</keyword>
<dbReference type="RefSeq" id="XP_003657373.1">
    <property type="nucleotide sequence ID" value="XM_003657325.1"/>
</dbReference>
<evidence type="ECO:0000313" key="2">
    <source>
        <dbReference type="EMBL" id="AEO71037.1"/>
    </source>
</evidence>
<gene>
    <name evidence="2" type="ORF">THITE_2122986</name>
</gene>
<dbReference type="KEGG" id="ttt:THITE_2122986"/>
<dbReference type="PANTHER" id="PTHR33112">
    <property type="entry name" value="DOMAIN PROTEIN, PUTATIVE-RELATED"/>
    <property type="match status" value="1"/>
</dbReference>
<organism evidence="2 3">
    <name type="scientific">Thermothielavioides terrestris (strain ATCC 38088 / NRRL 8126)</name>
    <name type="common">Thielavia terrestris</name>
    <dbReference type="NCBI Taxonomy" id="578455"/>
    <lineage>
        <taxon>Eukaryota</taxon>
        <taxon>Fungi</taxon>
        <taxon>Dikarya</taxon>
        <taxon>Ascomycota</taxon>
        <taxon>Pezizomycotina</taxon>
        <taxon>Sordariomycetes</taxon>
        <taxon>Sordariomycetidae</taxon>
        <taxon>Sordariales</taxon>
        <taxon>Chaetomiaceae</taxon>
        <taxon>Thermothielavioides</taxon>
        <taxon>Thermothielavioides terrestris</taxon>
    </lineage>
</organism>
<protein>
    <recommendedName>
        <fullName evidence="1">Heterokaryon incompatibility domain-containing protein</fullName>
    </recommendedName>
</protein>
<dbReference type="OrthoDB" id="3789824at2759"/>
<dbReference type="eggNOG" id="ENOG502SHFT">
    <property type="taxonomic scope" value="Eukaryota"/>
</dbReference>
<dbReference type="EMBL" id="CP003014">
    <property type="protein sequence ID" value="AEO71037.1"/>
    <property type="molecule type" value="Genomic_DNA"/>
</dbReference>
<dbReference type="PANTHER" id="PTHR33112:SF16">
    <property type="entry name" value="HETEROKARYON INCOMPATIBILITY DOMAIN-CONTAINING PROTEIN"/>
    <property type="match status" value="1"/>
</dbReference>
<name>G2RGF2_THETT</name>
<dbReference type="GeneID" id="11523164"/>
<dbReference type="Pfam" id="PF06985">
    <property type="entry name" value="HET"/>
    <property type="match status" value="1"/>
</dbReference>
<dbReference type="HOGENOM" id="CLU_397395_0_0_1"/>
<feature type="domain" description="Heterokaryon incompatibility" evidence="1">
    <location>
        <begin position="262"/>
        <end position="416"/>
    </location>
</feature>
<dbReference type="AlphaFoldDB" id="G2RGF2"/>
<proteinExistence type="predicted"/>
<reference evidence="2 3" key="1">
    <citation type="journal article" date="2011" name="Nat. Biotechnol.">
        <title>Comparative genomic analysis of the thermophilic biomass-degrading fungi Myceliophthora thermophila and Thielavia terrestris.</title>
        <authorList>
            <person name="Berka R.M."/>
            <person name="Grigoriev I.V."/>
            <person name="Otillar R."/>
            <person name="Salamov A."/>
            <person name="Grimwood J."/>
            <person name="Reid I."/>
            <person name="Ishmael N."/>
            <person name="John T."/>
            <person name="Darmond C."/>
            <person name="Moisan M.-C."/>
            <person name="Henrissat B."/>
            <person name="Coutinho P.M."/>
            <person name="Lombard V."/>
            <person name="Natvig D.O."/>
            <person name="Lindquist E."/>
            <person name="Schmutz J."/>
            <person name="Lucas S."/>
            <person name="Harris P."/>
            <person name="Powlowski J."/>
            <person name="Bellemare A."/>
            <person name="Taylor D."/>
            <person name="Butler G."/>
            <person name="de Vries R.P."/>
            <person name="Allijn I.E."/>
            <person name="van den Brink J."/>
            <person name="Ushinsky S."/>
            <person name="Storms R."/>
            <person name="Powell A.J."/>
            <person name="Paulsen I.T."/>
            <person name="Elbourne L.D.H."/>
            <person name="Baker S.E."/>
            <person name="Magnuson J."/>
            <person name="LaBoissiere S."/>
            <person name="Clutterbuck A.J."/>
            <person name="Martinez D."/>
            <person name="Wogulis M."/>
            <person name="de Leon A.L."/>
            <person name="Rey M.W."/>
            <person name="Tsang A."/>
        </authorList>
    </citation>
    <scope>NUCLEOTIDE SEQUENCE [LARGE SCALE GENOMIC DNA]</scope>
    <source>
        <strain evidence="3">ATCC 38088 / NRRL 8126</strain>
    </source>
</reference>
<dbReference type="InterPro" id="IPR010730">
    <property type="entry name" value="HET"/>
</dbReference>